<evidence type="ECO:0000313" key="3">
    <source>
        <dbReference type="Proteomes" id="UP001324380"/>
    </source>
</evidence>
<dbReference type="Proteomes" id="UP001324380">
    <property type="component" value="Chromosome"/>
</dbReference>
<dbReference type="InterPro" id="IPR010634">
    <property type="entry name" value="DUF1223"/>
</dbReference>
<sequence length="266" mass="28939">MKPIKIFTLAASFALSVMILTAFVNRKETSIAKKDVIKPDSKGFAVVELFTSEGCSSCPPADALVARIQKENKDKPVYILAFHVDYWNRLGWKDVFSSADYSKRQNEYAKWLNLQSVYTPQIVVNGQKEFVGSQEGTLRNAITAGLKTGTATTLTLSAQADHNNIRVKYMAADAGKNTSLLLALVQKGAQTSVKKGENSGRTLSHVQIVRSMQKLPLSSGGNASIALPTDFNAQNWEIIGFVQNNENGKILAAAKSGFNATINAHK</sequence>
<accession>A0ABZ0TSU5</accession>
<gene>
    <name evidence="2" type="ORF">SNE25_01635</name>
</gene>
<dbReference type="EMBL" id="CP139558">
    <property type="protein sequence ID" value="WPU94225.1"/>
    <property type="molecule type" value="Genomic_DNA"/>
</dbReference>
<keyword evidence="3" id="KW-1185">Reference proteome</keyword>
<dbReference type="PANTHER" id="PTHR36057:SF1">
    <property type="entry name" value="LIPOPROTEIN LIPID ATTACHMENT SITE-LIKE PROTEIN, PUTATIVE (DUF1223)-RELATED"/>
    <property type="match status" value="1"/>
</dbReference>
<evidence type="ECO:0000313" key="2">
    <source>
        <dbReference type="EMBL" id="WPU94225.1"/>
    </source>
</evidence>
<evidence type="ECO:0000256" key="1">
    <source>
        <dbReference type="SAM" id="SignalP"/>
    </source>
</evidence>
<feature type="signal peptide" evidence="1">
    <location>
        <begin position="1"/>
        <end position="26"/>
    </location>
</feature>
<name>A0ABZ0TSU5_9SPHI</name>
<reference evidence="2 3" key="1">
    <citation type="submission" date="2023-11" db="EMBL/GenBank/DDBJ databases">
        <title>Analysis of the Genomes of Mucilaginibacter gossypii cycad 4 and M. sabulilitoris SNA2: microbes with the potential for plant growth promotion.</title>
        <authorList>
            <person name="Hirsch A.M."/>
            <person name="Humm E."/>
            <person name="Rubbi M."/>
            <person name="Del Vecchio G."/>
            <person name="Ha S.M."/>
            <person name="Pellegrini M."/>
            <person name="Gunsalus R.P."/>
        </authorList>
    </citation>
    <scope>NUCLEOTIDE SEQUENCE [LARGE SCALE GENOMIC DNA]</scope>
    <source>
        <strain evidence="2 3">SNA2</strain>
    </source>
</reference>
<dbReference type="RefSeq" id="WP_321563349.1">
    <property type="nucleotide sequence ID" value="NZ_CP139558.1"/>
</dbReference>
<feature type="chain" id="PRO_5045427475" evidence="1">
    <location>
        <begin position="27"/>
        <end position="266"/>
    </location>
</feature>
<keyword evidence="1" id="KW-0732">Signal</keyword>
<organism evidence="2 3">
    <name type="scientific">Mucilaginibacter sabulilitoris</name>
    <dbReference type="NCBI Taxonomy" id="1173583"/>
    <lineage>
        <taxon>Bacteria</taxon>
        <taxon>Pseudomonadati</taxon>
        <taxon>Bacteroidota</taxon>
        <taxon>Sphingobacteriia</taxon>
        <taxon>Sphingobacteriales</taxon>
        <taxon>Sphingobacteriaceae</taxon>
        <taxon>Mucilaginibacter</taxon>
    </lineage>
</organism>
<dbReference type="SUPFAM" id="SSF52833">
    <property type="entry name" value="Thioredoxin-like"/>
    <property type="match status" value="1"/>
</dbReference>
<dbReference type="PANTHER" id="PTHR36057">
    <property type="match status" value="1"/>
</dbReference>
<dbReference type="Pfam" id="PF06764">
    <property type="entry name" value="DUF1223"/>
    <property type="match status" value="1"/>
</dbReference>
<protein>
    <submittedName>
        <fullName evidence="2">DUF1223 domain-containing protein</fullName>
    </submittedName>
</protein>
<dbReference type="Gene3D" id="3.40.30.10">
    <property type="entry name" value="Glutaredoxin"/>
    <property type="match status" value="1"/>
</dbReference>
<proteinExistence type="predicted"/>
<dbReference type="InterPro" id="IPR036249">
    <property type="entry name" value="Thioredoxin-like_sf"/>
</dbReference>